<dbReference type="PIRSF" id="PIRSF021320">
    <property type="entry name" value="DUF984"/>
    <property type="match status" value="1"/>
</dbReference>
<dbReference type="InterPro" id="IPR015947">
    <property type="entry name" value="PUA-like_sf"/>
</dbReference>
<sequence>MENASARNLWGDFLDAHLEFASEDAPKVIHFCDNEKDANVCANLVSKDVKRATSHSLLGLQLRNEKLPQLGDFSVVTDWSGNAKCIIRTTGVRLIPYFAIREEQARLEGEGDKSLEYWRKVHWDYYTRELAEFGKAPKESMIVVFEQFEKLFTKK</sequence>
<dbReference type="InterPro" id="IPR007374">
    <property type="entry name" value="ASCH_domain"/>
</dbReference>
<dbReference type="PANTHER" id="PTHR39203:SF1">
    <property type="entry name" value="CYTOPLASMIC PROTEIN"/>
    <property type="match status" value="1"/>
</dbReference>
<evidence type="ECO:0000259" key="1">
    <source>
        <dbReference type="SMART" id="SM01022"/>
    </source>
</evidence>
<dbReference type="PANTHER" id="PTHR39203">
    <property type="entry name" value="CYTOPLASMIC PROTEIN-RELATED"/>
    <property type="match status" value="1"/>
</dbReference>
<accession>A0A4Q8QD07</accession>
<dbReference type="OrthoDB" id="9807542at2"/>
<feature type="domain" description="ASCH" evidence="1">
    <location>
        <begin position="29"/>
        <end position="152"/>
    </location>
</feature>
<evidence type="ECO:0000313" key="2">
    <source>
        <dbReference type="EMBL" id="TAI47387.1"/>
    </source>
</evidence>
<name>A0A4Q8QD07_9FLAO</name>
<dbReference type="Gene3D" id="3.10.400.10">
    <property type="entry name" value="Sulfate adenylyltransferase"/>
    <property type="match status" value="1"/>
</dbReference>
<dbReference type="EMBL" id="SGIU01000002">
    <property type="protein sequence ID" value="TAI47387.1"/>
    <property type="molecule type" value="Genomic_DNA"/>
</dbReference>
<dbReference type="RefSeq" id="WP_130614149.1">
    <property type="nucleotide sequence ID" value="NZ_SGIU01000002.1"/>
</dbReference>
<comment type="caution">
    <text evidence="2">The sequence shown here is derived from an EMBL/GenBank/DDBJ whole genome shotgun (WGS) entry which is preliminary data.</text>
</comment>
<protein>
    <submittedName>
        <fullName evidence="2">ASCH domain-containing protein</fullName>
    </submittedName>
</protein>
<dbReference type="SUPFAM" id="SSF88697">
    <property type="entry name" value="PUA domain-like"/>
    <property type="match status" value="1"/>
</dbReference>
<dbReference type="AlphaFoldDB" id="A0A4Q8QD07"/>
<reference evidence="2 3" key="1">
    <citation type="submission" date="2019-02" db="EMBL/GenBank/DDBJ databases">
        <title>Draft genome sequence of Muricauda sp. 176CP4-71.</title>
        <authorList>
            <person name="Park J.-S."/>
        </authorList>
    </citation>
    <scope>NUCLEOTIDE SEQUENCE [LARGE SCALE GENOMIC DNA]</scope>
    <source>
        <strain evidence="2 3">176CP4-71</strain>
    </source>
</reference>
<dbReference type="InterPro" id="IPR009326">
    <property type="entry name" value="DUF984"/>
</dbReference>
<dbReference type="Proteomes" id="UP000291981">
    <property type="component" value="Unassembled WGS sequence"/>
</dbReference>
<organism evidence="2 3">
    <name type="scientific">Flagellimonas allohymeniacidonis</name>
    <dbReference type="NCBI Taxonomy" id="2517819"/>
    <lineage>
        <taxon>Bacteria</taxon>
        <taxon>Pseudomonadati</taxon>
        <taxon>Bacteroidota</taxon>
        <taxon>Flavobacteriia</taxon>
        <taxon>Flavobacteriales</taxon>
        <taxon>Flavobacteriaceae</taxon>
        <taxon>Flagellimonas</taxon>
    </lineage>
</organism>
<proteinExistence type="predicted"/>
<dbReference type="CDD" id="cd06553">
    <property type="entry name" value="ASCH_Ef3133_like"/>
    <property type="match status" value="1"/>
</dbReference>
<dbReference type="Pfam" id="PF04266">
    <property type="entry name" value="ASCH"/>
    <property type="match status" value="1"/>
</dbReference>
<dbReference type="SMART" id="SM01022">
    <property type="entry name" value="ASCH"/>
    <property type="match status" value="1"/>
</dbReference>
<evidence type="ECO:0000313" key="3">
    <source>
        <dbReference type="Proteomes" id="UP000291981"/>
    </source>
</evidence>
<gene>
    <name evidence="2" type="ORF">EW142_11995</name>
</gene>
<keyword evidence="3" id="KW-1185">Reference proteome</keyword>